<organism evidence="2 3">
    <name type="scientific">Angiostrongylus cantonensis</name>
    <name type="common">Rat lungworm</name>
    <dbReference type="NCBI Taxonomy" id="6313"/>
    <lineage>
        <taxon>Eukaryota</taxon>
        <taxon>Metazoa</taxon>
        <taxon>Ecdysozoa</taxon>
        <taxon>Nematoda</taxon>
        <taxon>Chromadorea</taxon>
        <taxon>Rhabditida</taxon>
        <taxon>Rhabditina</taxon>
        <taxon>Rhabditomorpha</taxon>
        <taxon>Strongyloidea</taxon>
        <taxon>Metastrongylidae</taxon>
        <taxon>Angiostrongylus</taxon>
    </lineage>
</organism>
<dbReference type="Proteomes" id="UP000035642">
    <property type="component" value="Unassembled WGS sequence"/>
</dbReference>
<dbReference type="WBParaSite" id="ACAC_0001301401-mRNA-1">
    <property type="protein sequence ID" value="ACAC_0001301401-mRNA-1"/>
    <property type="gene ID" value="ACAC_0001301401"/>
</dbReference>
<evidence type="ECO:0000313" key="3">
    <source>
        <dbReference type="WBParaSite" id="ACAC_0001301401-mRNA-1"/>
    </source>
</evidence>
<reference evidence="3" key="2">
    <citation type="submission" date="2017-02" db="UniProtKB">
        <authorList>
            <consortium name="WormBaseParasite"/>
        </authorList>
    </citation>
    <scope>IDENTIFICATION</scope>
</reference>
<protein>
    <submittedName>
        <fullName evidence="3">Uncharacterized protein</fullName>
    </submittedName>
</protein>
<name>A0A0K0DMS4_ANGCA</name>
<proteinExistence type="predicted"/>
<accession>A0A0K0DMS4</accession>
<dbReference type="AlphaFoldDB" id="A0A0K0DMS4"/>
<reference evidence="2" key="1">
    <citation type="submission" date="2012-09" db="EMBL/GenBank/DDBJ databases">
        <authorList>
            <person name="Martin A.A."/>
        </authorList>
    </citation>
    <scope>NUCLEOTIDE SEQUENCE</scope>
</reference>
<sequence length="70" mass="7459">MGSTINVGSPGEAARTDTGGGARRVTPWEQEGAGWSGGERQEWPLDGPWTGSPVRNWDCTLLGLDSTTRE</sequence>
<evidence type="ECO:0000256" key="1">
    <source>
        <dbReference type="SAM" id="MobiDB-lite"/>
    </source>
</evidence>
<feature type="region of interest" description="Disordered" evidence="1">
    <location>
        <begin position="1"/>
        <end position="51"/>
    </location>
</feature>
<keyword evidence="2" id="KW-1185">Reference proteome</keyword>
<evidence type="ECO:0000313" key="2">
    <source>
        <dbReference type="Proteomes" id="UP000035642"/>
    </source>
</evidence>